<sequence length="189" mass="21274">MSAVRGPRADGVELPRDTAGFTRRECPSCMRAFKTRPGPHDARALLHKLQAFFTLENAHEGEEGLPVWRCPYCGHRAEADGFLTPAQQTHLESVARAWANHVRYEQLAHVSRTLSLNPRPTFVAVEPESMPGPMDPEPDELLRVIPMLCCGEDVKLLWEWDQLIFCPRCGARHGGLSGRQQIQLEVIQE</sequence>
<dbReference type="Proteomes" id="UP000321514">
    <property type="component" value="Unassembled WGS sequence"/>
</dbReference>
<dbReference type="EMBL" id="FOIB01000003">
    <property type="protein sequence ID" value="SET75415.1"/>
    <property type="molecule type" value="Genomic_DNA"/>
</dbReference>
<comment type="caution">
    <text evidence="1">The sequence shown here is derived from an EMBL/GenBank/DDBJ whole genome shotgun (WGS) entry which is preliminary data.</text>
</comment>
<dbReference type="OrthoDB" id="5502728at2"/>
<dbReference type="RefSeq" id="WP_046714240.1">
    <property type="nucleotide sequence ID" value="NZ_BJXR01000061.1"/>
</dbReference>
<dbReference type="EMBL" id="BJXR01000061">
    <property type="protein sequence ID" value="GEN12391.1"/>
    <property type="molecule type" value="Genomic_DNA"/>
</dbReference>
<reference evidence="1 4" key="2">
    <citation type="submission" date="2019-07" db="EMBL/GenBank/DDBJ databases">
        <title>Whole genome shotgun sequence of Myxococcus fulvus NBRC 100333.</title>
        <authorList>
            <person name="Hosoyama A."/>
            <person name="Uohara A."/>
            <person name="Ohji S."/>
            <person name="Ichikawa N."/>
        </authorList>
    </citation>
    <scope>NUCLEOTIDE SEQUENCE [LARGE SCALE GENOMIC DNA]</scope>
    <source>
        <strain evidence="1 4">NBRC 100333</strain>
    </source>
</reference>
<dbReference type="STRING" id="1334629.MFUL124B02_24805"/>
<evidence type="ECO:0000313" key="3">
    <source>
        <dbReference type="Proteomes" id="UP000183760"/>
    </source>
</evidence>
<evidence type="ECO:0000313" key="2">
    <source>
        <dbReference type="EMBL" id="SET75415.1"/>
    </source>
</evidence>
<dbReference type="AlphaFoldDB" id="A0A511TE05"/>
<organism evidence="1 4">
    <name type="scientific">Myxococcus fulvus</name>
    <dbReference type="NCBI Taxonomy" id="33"/>
    <lineage>
        <taxon>Bacteria</taxon>
        <taxon>Pseudomonadati</taxon>
        <taxon>Myxococcota</taxon>
        <taxon>Myxococcia</taxon>
        <taxon>Myxococcales</taxon>
        <taxon>Cystobacterineae</taxon>
        <taxon>Myxococcaceae</taxon>
        <taxon>Myxococcus</taxon>
    </lineage>
</organism>
<protein>
    <submittedName>
        <fullName evidence="1">Uncharacterized protein</fullName>
    </submittedName>
</protein>
<reference evidence="2 3" key="1">
    <citation type="submission" date="2016-10" db="EMBL/GenBank/DDBJ databases">
        <authorList>
            <person name="Varghese N."/>
            <person name="Submissions S."/>
        </authorList>
    </citation>
    <scope>NUCLEOTIDE SEQUENCE [LARGE SCALE GENOMIC DNA]</scope>
    <source>
        <strain evidence="2 3">DSM 16525</strain>
    </source>
</reference>
<dbReference type="Proteomes" id="UP000183760">
    <property type="component" value="Unassembled WGS sequence"/>
</dbReference>
<accession>A0A511TE05</accession>
<name>A0A511TE05_MYXFU</name>
<evidence type="ECO:0000313" key="1">
    <source>
        <dbReference type="EMBL" id="GEN12391.1"/>
    </source>
</evidence>
<gene>
    <name evidence="1" type="ORF">MFU01_74280</name>
    <name evidence="2" type="ORF">SAMN05443572_10375</name>
</gene>
<keyword evidence="3" id="KW-1185">Reference proteome</keyword>
<evidence type="ECO:0000313" key="4">
    <source>
        <dbReference type="Proteomes" id="UP000321514"/>
    </source>
</evidence>
<proteinExistence type="predicted"/>